<dbReference type="EMBL" id="LQZE01000123">
    <property type="protein sequence ID" value="KXU16215.1"/>
    <property type="molecule type" value="Genomic_DNA"/>
</dbReference>
<reference evidence="2 3" key="1">
    <citation type="submission" date="2016-01" db="EMBL/GenBank/DDBJ databases">
        <title>Highly variable Streptococcus oralis are common among viridans streptococci isolated from primates.</title>
        <authorList>
            <person name="Denapaite D."/>
            <person name="Rieger M."/>
            <person name="Koendgen S."/>
            <person name="Brueckner R."/>
            <person name="Ochigava I."/>
            <person name="Kappeler P."/>
            <person name="Maetz-Rensing K."/>
            <person name="Leendertz F."/>
            <person name="Hakenbeck R."/>
        </authorList>
    </citation>
    <scope>NUCLEOTIDE SEQUENCE [LARGE SCALE GENOMIC DNA]</scope>
    <source>
        <strain evidence="2 3">DD17</strain>
    </source>
</reference>
<protein>
    <submittedName>
        <fullName evidence="2">Phage protein</fullName>
    </submittedName>
</protein>
<dbReference type="AlphaFoldDB" id="A0A139RNG9"/>
<evidence type="ECO:0000313" key="2">
    <source>
        <dbReference type="EMBL" id="KXU16215.1"/>
    </source>
</evidence>
<name>A0A139RNG9_STROR</name>
<proteinExistence type="predicted"/>
<sequence>MKTLLKLVPLKFSDFKEELKRGKDMMIKLYAVNVVAGIYPFARVPKVLKTKVKQQIALMVEDDEILAELTKE</sequence>
<evidence type="ECO:0000313" key="3">
    <source>
        <dbReference type="Proteomes" id="UP000072989"/>
    </source>
</evidence>
<dbReference type="PATRIC" id="fig|1303.87.peg.704"/>
<organism evidence="2 3">
    <name type="scientific">Streptococcus oralis</name>
    <dbReference type="NCBI Taxonomy" id="1303"/>
    <lineage>
        <taxon>Bacteria</taxon>
        <taxon>Bacillati</taxon>
        <taxon>Bacillota</taxon>
        <taxon>Bacilli</taxon>
        <taxon>Lactobacillales</taxon>
        <taxon>Streptococcaceae</taxon>
        <taxon>Streptococcus</taxon>
    </lineage>
</organism>
<gene>
    <name evidence="2" type="ORF">SORDD17_00580</name>
</gene>
<dbReference type="Proteomes" id="UP000072989">
    <property type="component" value="Unassembled WGS sequence"/>
</dbReference>
<feature type="domain" description="CD1375-like" evidence="1">
    <location>
        <begin position="25"/>
        <end position="72"/>
    </location>
</feature>
<dbReference type="Pfam" id="PF23792">
    <property type="entry name" value="CD1375-like"/>
    <property type="match status" value="1"/>
</dbReference>
<dbReference type="InterPro" id="IPR056265">
    <property type="entry name" value="CD1375-like_dom"/>
</dbReference>
<evidence type="ECO:0000259" key="1">
    <source>
        <dbReference type="Pfam" id="PF23792"/>
    </source>
</evidence>
<accession>A0A139RNG9</accession>
<comment type="caution">
    <text evidence="2">The sequence shown here is derived from an EMBL/GenBank/DDBJ whole genome shotgun (WGS) entry which is preliminary data.</text>
</comment>